<dbReference type="Proteomes" id="UP000184063">
    <property type="component" value="Unassembled WGS sequence"/>
</dbReference>
<sequence>MASATQHTILPRSLSQVIQTEADATLVTVATQNGPLYSERLWNLERNTIDNFFEKVINALRDDELPQHEFGVQGRVTFYDRANPSEMSLEKHGANESILRMRGHSNDWRS</sequence>
<name>A0A1M3SYX0_ASPLC</name>
<proteinExistence type="predicted"/>
<dbReference type="VEuPathDB" id="FungiDB:ASPFODRAFT_213143"/>
<accession>A0A1M3SYX0</accession>
<dbReference type="AlphaFoldDB" id="A0A1M3SYX0"/>
<gene>
    <name evidence="1" type="ORF">ASPFODRAFT_213143</name>
</gene>
<protein>
    <submittedName>
        <fullName evidence="1">Uncharacterized protein</fullName>
    </submittedName>
</protein>
<evidence type="ECO:0000313" key="2">
    <source>
        <dbReference type="Proteomes" id="UP000184063"/>
    </source>
</evidence>
<organism evidence="1 2">
    <name type="scientific">Aspergillus luchuensis (strain CBS 106.47)</name>
    <dbReference type="NCBI Taxonomy" id="1137211"/>
    <lineage>
        <taxon>Eukaryota</taxon>
        <taxon>Fungi</taxon>
        <taxon>Dikarya</taxon>
        <taxon>Ascomycota</taxon>
        <taxon>Pezizomycotina</taxon>
        <taxon>Eurotiomycetes</taxon>
        <taxon>Eurotiomycetidae</taxon>
        <taxon>Eurotiales</taxon>
        <taxon>Aspergillaceae</taxon>
        <taxon>Aspergillus</taxon>
        <taxon>Aspergillus subgen. Circumdati</taxon>
    </lineage>
</organism>
<reference evidence="2" key="1">
    <citation type="journal article" date="2017" name="Genome Biol.">
        <title>Comparative genomics reveals high biological diversity and specific adaptations in the industrially and medically important fungal genus Aspergillus.</title>
        <authorList>
            <person name="de Vries R.P."/>
            <person name="Riley R."/>
            <person name="Wiebenga A."/>
            <person name="Aguilar-Osorio G."/>
            <person name="Amillis S."/>
            <person name="Uchima C.A."/>
            <person name="Anderluh G."/>
            <person name="Asadollahi M."/>
            <person name="Askin M."/>
            <person name="Barry K."/>
            <person name="Battaglia E."/>
            <person name="Bayram O."/>
            <person name="Benocci T."/>
            <person name="Braus-Stromeyer S.A."/>
            <person name="Caldana C."/>
            <person name="Canovas D."/>
            <person name="Cerqueira G.C."/>
            <person name="Chen F."/>
            <person name="Chen W."/>
            <person name="Choi C."/>
            <person name="Clum A."/>
            <person name="Dos Santos R.A."/>
            <person name="Damasio A.R."/>
            <person name="Diallinas G."/>
            <person name="Emri T."/>
            <person name="Fekete E."/>
            <person name="Flipphi M."/>
            <person name="Freyberg S."/>
            <person name="Gallo A."/>
            <person name="Gournas C."/>
            <person name="Habgood R."/>
            <person name="Hainaut M."/>
            <person name="Harispe M.L."/>
            <person name="Henrissat B."/>
            <person name="Hilden K.S."/>
            <person name="Hope R."/>
            <person name="Hossain A."/>
            <person name="Karabika E."/>
            <person name="Karaffa L."/>
            <person name="Karanyi Z."/>
            <person name="Krasevec N."/>
            <person name="Kuo A."/>
            <person name="Kusch H."/>
            <person name="LaButti K."/>
            <person name="Lagendijk E.L."/>
            <person name="Lapidus A."/>
            <person name="Levasseur A."/>
            <person name="Lindquist E."/>
            <person name="Lipzen A."/>
            <person name="Logrieco A.F."/>
            <person name="MacCabe A."/>
            <person name="Maekelae M.R."/>
            <person name="Malavazi I."/>
            <person name="Melin P."/>
            <person name="Meyer V."/>
            <person name="Mielnichuk N."/>
            <person name="Miskei M."/>
            <person name="Molnar A.P."/>
            <person name="Mule G."/>
            <person name="Ngan C.Y."/>
            <person name="Orejas M."/>
            <person name="Orosz E."/>
            <person name="Ouedraogo J.P."/>
            <person name="Overkamp K.M."/>
            <person name="Park H.-S."/>
            <person name="Perrone G."/>
            <person name="Piumi F."/>
            <person name="Punt P.J."/>
            <person name="Ram A.F."/>
            <person name="Ramon A."/>
            <person name="Rauscher S."/>
            <person name="Record E."/>
            <person name="Riano-Pachon D.M."/>
            <person name="Robert V."/>
            <person name="Roehrig J."/>
            <person name="Ruller R."/>
            <person name="Salamov A."/>
            <person name="Salih N.S."/>
            <person name="Samson R.A."/>
            <person name="Sandor E."/>
            <person name="Sanguinetti M."/>
            <person name="Schuetze T."/>
            <person name="Sepcic K."/>
            <person name="Shelest E."/>
            <person name="Sherlock G."/>
            <person name="Sophianopoulou V."/>
            <person name="Squina F.M."/>
            <person name="Sun H."/>
            <person name="Susca A."/>
            <person name="Todd R.B."/>
            <person name="Tsang A."/>
            <person name="Unkles S.E."/>
            <person name="van de Wiele N."/>
            <person name="van Rossen-Uffink D."/>
            <person name="Oliveira J.V."/>
            <person name="Vesth T.C."/>
            <person name="Visser J."/>
            <person name="Yu J.-H."/>
            <person name="Zhou M."/>
            <person name="Andersen M.R."/>
            <person name="Archer D.B."/>
            <person name="Baker S.E."/>
            <person name="Benoit I."/>
            <person name="Brakhage A.A."/>
            <person name="Braus G.H."/>
            <person name="Fischer R."/>
            <person name="Frisvad J.C."/>
            <person name="Goldman G.H."/>
            <person name="Houbraken J."/>
            <person name="Oakley B."/>
            <person name="Pocsi I."/>
            <person name="Scazzocchio C."/>
            <person name="Seiboth B."/>
            <person name="vanKuyk P.A."/>
            <person name="Wortman J."/>
            <person name="Dyer P.S."/>
            <person name="Grigoriev I.V."/>
        </authorList>
    </citation>
    <scope>NUCLEOTIDE SEQUENCE [LARGE SCALE GENOMIC DNA]</scope>
    <source>
        <strain evidence="2">CBS 106.47</strain>
    </source>
</reference>
<dbReference type="EMBL" id="KV878276">
    <property type="protein sequence ID" value="OJZ79699.1"/>
    <property type="molecule type" value="Genomic_DNA"/>
</dbReference>
<dbReference type="OrthoDB" id="2156052at2759"/>
<evidence type="ECO:0000313" key="1">
    <source>
        <dbReference type="EMBL" id="OJZ79699.1"/>
    </source>
</evidence>